<protein>
    <submittedName>
        <fullName evidence="7">NADH dehydrogenase</fullName>
    </submittedName>
</protein>
<dbReference type="Gene3D" id="3.40.50.11540">
    <property type="entry name" value="NADH-ubiquinone oxidoreductase 51kDa subunit"/>
    <property type="match status" value="1"/>
</dbReference>
<dbReference type="SMART" id="SM00928">
    <property type="entry name" value="NADH_4Fe-4S"/>
    <property type="match status" value="1"/>
</dbReference>
<dbReference type="GO" id="GO:0046872">
    <property type="term" value="F:metal ion binding"/>
    <property type="evidence" value="ECO:0007669"/>
    <property type="project" value="UniProtKB-KW"/>
</dbReference>
<evidence type="ECO:0000256" key="1">
    <source>
        <dbReference type="ARBA" id="ARBA00007523"/>
    </source>
</evidence>
<dbReference type="GO" id="GO:0051539">
    <property type="term" value="F:4 iron, 4 sulfur cluster binding"/>
    <property type="evidence" value="ECO:0007669"/>
    <property type="project" value="UniProtKB-KW"/>
</dbReference>
<dbReference type="InterPro" id="IPR037207">
    <property type="entry name" value="Nuop51_4Fe4S-bd_sf"/>
</dbReference>
<reference evidence="7" key="1">
    <citation type="submission" date="2022-06" db="EMBL/GenBank/DDBJ databases">
        <title>Vallitalea longa sp. nov., an anaerobic bacterium isolated from marine sediment.</title>
        <authorList>
            <person name="Hirano S."/>
            <person name="Terahara T."/>
            <person name="Mori K."/>
            <person name="Hamada M."/>
            <person name="Matsumoto R."/>
            <person name="Kobayashi T."/>
        </authorList>
    </citation>
    <scope>NUCLEOTIDE SEQUENCE</scope>
    <source>
        <strain evidence="7">SH18-1</strain>
    </source>
</reference>
<organism evidence="7 8">
    <name type="scientific">Vallitalea longa</name>
    <dbReference type="NCBI Taxonomy" id="2936439"/>
    <lineage>
        <taxon>Bacteria</taxon>
        <taxon>Bacillati</taxon>
        <taxon>Bacillota</taxon>
        <taxon>Clostridia</taxon>
        <taxon>Lachnospirales</taxon>
        <taxon>Vallitaleaceae</taxon>
        <taxon>Vallitalea</taxon>
    </lineage>
</organism>
<dbReference type="InterPro" id="IPR011538">
    <property type="entry name" value="Nuo51_FMN-bd"/>
</dbReference>
<dbReference type="SUPFAM" id="SSF142984">
    <property type="entry name" value="Nqo1 middle domain-like"/>
    <property type="match status" value="1"/>
</dbReference>
<comment type="similarity">
    <text evidence="1">Belongs to the complex I 51 kDa subunit family.</text>
</comment>
<dbReference type="InterPro" id="IPR019575">
    <property type="entry name" value="Nuop51_4Fe4S-bd"/>
</dbReference>
<evidence type="ECO:0000259" key="6">
    <source>
        <dbReference type="SMART" id="SM00928"/>
    </source>
</evidence>
<dbReference type="Gene3D" id="3.10.20.600">
    <property type="match status" value="1"/>
</dbReference>
<sequence length="572" mass="62583">MIVNKISDLESIKNKTLEMTKLDSVKKTARITVHMGTCGIASGAKDVLNSLKNKLKDEHIKNIEIKTTGCIGICSKEPLITVERFGEEPIIYEYVNVEKLNEIYDSHIKKGNVIAKYALARGKEVELEERVDNNGHIESQKIVDSSIKGIEEIPFFRKQKRIVMRNRGAIDPYKITDYISRDGYMAAYKAVTELDSQKIIEEVLDSGLRGRGGAGFPTGLKWKFASKADSKEKYIICNADEGDPGAFMDRSVLESDPHSIIEGMIIAAKAVGATKGFIYCRAEYPLAVEILNKALSQARAYGILGKNIFDSNFDLDIEVYEGAGAFVCGEETALIHSIEGKRGNPRLKIPYPAQKGVFSKPTVINNVETLANISPIILNGSDWFRQIGSEKSKGTKVFSITGDINNVGCVEIPIGTSIKTVLDDIADGTQQGSTIKAVQLGGPSGGCLPANYFDTQLDYEPLQELGVIMGSGGMIAINDKKSAVDIARFFMNFCADESCGKCLPGREGTRQMLNILNKICDGKGNKEDVAKLEDLAQVVKKTALCGLGKTAPNPILSTLKYFKNEYEEAVKE</sequence>
<evidence type="ECO:0000256" key="2">
    <source>
        <dbReference type="ARBA" id="ARBA00022485"/>
    </source>
</evidence>
<comment type="caution">
    <text evidence="7">The sequence shown here is derived from an EMBL/GenBank/DDBJ whole genome shotgun (WGS) entry which is preliminary data.</text>
</comment>
<dbReference type="AlphaFoldDB" id="A0A9W6DHI6"/>
<keyword evidence="5" id="KW-0411">Iron-sulfur</keyword>
<dbReference type="CDD" id="cd02980">
    <property type="entry name" value="TRX_Fd_family"/>
    <property type="match status" value="1"/>
</dbReference>
<dbReference type="SUPFAM" id="SSF140490">
    <property type="entry name" value="Nqo1C-terminal domain-like"/>
    <property type="match status" value="1"/>
</dbReference>
<evidence type="ECO:0000256" key="5">
    <source>
        <dbReference type="ARBA" id="ARBA00023014"/>
    </source>
</evidence>
<dbReference type="Gene3D" id="1.20.1440.230">
    <property type="entry name" value="NADH-ubiquinone oxidoreductase 51kDa subunit, iron-sulphur binding domain"/>
    <property type="match status" value="1"/>
</dbReference>
<keyword evidence="4" id="KW-0408">Iron</keyword>
<dbReference type="InterPro" id="IPR036249">
    <property type="entry name" value="Thioredoxin-like_sf"/>
</dbReference>
<evidence type="ECO:0000313" key="7">
    <source>
        <dbReference type="EMBL" id="GKX31607.1"/>
    </source>
</evidence>
<dbReference type="SUPFAM" id="SSF52833">
    <property type="entry name" value="Thioredoxin-like"/>
    <property type="match status" value="1"/>
</dbReference>
<keyword evidence="8" id="KW-1185">Reference proteome</keyword>
<evidence type="ECO:0000256" key="3">
    <source>
        <dbReference type="ARBA" id="ARBA00022723"/>
    </source>
</evidence>
<keyword evidence="2" id="KW-0004">4Fe-4S</keyword>
<keyword evidence="3" id="KW-0479">Metal-binding</keyword>
<name>A0A9W6DHI6_9FIRM</name>
<proteinExistence type="inferred from homology"/>
<evidence type="ECO:0000313" key="8">
    <source>
        <dbReference type="Proteomes" id="UP001144256"/>
    </source>
</evidence>
<dbReference type="Pfam" id="PF01512">
    <property type="entry name" value="Complex1_51K"/>
    <property type="match status" value="1"/>
</dbReference>
<dbReference type="SUPFAM" id="SSF142019">
    <property type="entry name" value="Nqo1 FMN-binding domain-like"/>
    <property type="match status" value="1"/>
</dbReference>
<dbReference type="Pfam" id="PF10589">
    <property type="entry name" value="NADH_4Fe-4S"/>
    <property type="match status" value="1"/>
</dbReference>
<dbReference type="FunFam" id="3.40.50.11540:FF:000001">
    <property type="entry name" value="NADH dehydrogenase [ubiquinone] flavoprotein 1, mitochondrial"/>
    <property type="match status" value="1"/>
</dbReference>
<dbReference type="EMBL" id="BRLB01000019">
    <property type="protein sequence ID" value="GKX31607.1"/>
    <property type="molecule type" value="Genomic_DNA"/>
</dbReference>
<evidence type="ECO:0000256" key="4">
    <source>
        <dbReference type="ARBA" id="ARBA00023004"/>
    </source>
</evidence>
<feature type="domain" description="NADH-ubiquinone oxidoreductase 51kDa subunit iron-sulphur binding" evidence="6">
    <location>
        <begin position="484"/>
        <end position="529"/>
    </location>
</feature>
<dbReference type="Gene3D" id="3.40.30.10">
    <property type="entry name" value="Glutaredoxin"/>
    <property type="match status" value="1"/>
</dbReference>
<accession>A0A9W6DHI6</accession>
<dbReference type="PANTHER" id="PTHR43578:SF3">
    <property type="entry name" value="NADH-QUINONE OXIDOREDUCTASE SUBUNIT F"/>
    <property type="match status" value="1"/>
</dbReference>
<dbReference type="RefSeq" id="WP_281818780.1">
    <property type="nucleotide sequence ID" value="NZ_BRLB01000019.1"/>
</dbReference>
<dbReference type="InterPro" id="IPR037225">
    <property type="entry name" value="Nuo51_FMN-bd_sf"/>
</dbReference>
<dbReference type="Gene3D" id="6.10.250.1450">
    <property type="match status" value="1"/>
</dbReference>
<dbReference type="FunFam" id="1.20.1440.230:FF:000001">
    <property type="entry name" value="Mitochondrial NADH dehydrogenase flavoprotein 1"/>
    <property type="match status" value="1"/>
</dbReference>
<dbReference type="PANTHER" id="PTHR43578">
    <property type="entry name" value="NADH-QUINONE OXIDOREDUCTASE SUBUNIT F"/>
    <property type="match status" value="1"/>
</dbReference>
<dbReference type="Proteomes" id="UP001144256">
    <property type="component" value="Unassembled WGS sequence"/>
</dbReference>
<gene>
    <name evidence="7" type="ORF">SH1V18_40870</name>
</gene>